<dbReference type="NCBIfam" id="NF006452">
    <property type="entry name" value="PRK08788.1"/>
    <property type="match status" value="1"/>
</dbReference>
<reference evidence="1 2" key="1">
    <citation type="submission" date="2023-05" db="EMBL/GenBank/DDBJ databases">
        <title>Chelatococcus sp. nov., a moderately thermophilic bacterium isolated from hot spring microbial mat.</title>
        <authorList>
            <person name="Hu C.-J."/>
            <person name="Li W.-J."/>
        </authorList>
    </citation>
    <scope>NUCLEOTIDE SEQUENCE [LARGE SCALE GENOMIC DNA]</scope>
    <source>
        <strain evidence="1 2">SYSU G07232</strain>
    </source>
</reference>
<comment type="caution">
    <text evidence="1">The sequence shown here is derived from an EMBL/GenBank/DDBJ whole genome shotgun (WGS) entry which is preliminary data.</text>
</comment>
<dbReference type="SUPFAM" id="SSF52096">
    <property type="entry name" value="ClpP/crotonase"/>
    <property type="match status" value="1"/>
</dbReference>
<organism evidence="1 2">
    <name type="scientific">Chelatococcus albus</name>
    <dbReference type="NCBI Taxonomy" id="3047466"/>
    <lineage>
        <taxon>Bacteria</taxon>
        <taxon>Pseudomonadati</taxon>
        <taxon>Pseudomonadota</taxon>
        <taxon>Alphaproteobacteria</taxon>
        <taxon>Hyphomicrobiales</taxon>
        <taxon>Chelatococcaceae</taxon>
        <taxon>Chelatococcus</taxon>
    </lineage>
</organism>
<evidence type="ECO:0000313" key="2">
    <source>
        <dbReference type="Proteomes" id="UP001321492"/>
    </source>
</evidence>
<dbReference type="PANTHER" id="PTHR11941">
    <property type="entry name" value="ENOYL-COA HYDRATASE-RELATED"/>
    <property type="match status" value="1"/>
</dbReference>
<dbReference type="Pfam" id="PF00378">
    <property type="entry name" value="ECH_1"/>
    <property type="match status" value="1"/>
</dbReference>
<dbReference type="EMBL" id="JASJEV010000015">
    <property type="protein sequence ID" value="MDJ1159975.1"/>
    <property type="molecule type" value="Genomic_DNA"/>
</dbReference>
<dbReference type="CDD" id="cd06558">
    <property type="entry name" value="crotonase-like"/>
    <property type="match status" value="1"/>
</dbReference>
<evidence type="ECO:0000313" key="1">
    <source>
        <dbReference type="EMBL" id="MDJ1159975.1"/>
    </source>
</evidence>
<dbReference type="InterPro" id="IPR029045">
    <property type="entry name" value="ClpP/crotonase-like_dom_sf"/>
</dbReference>
<proteinExistence type="predicted"/>
<dbReference type="PANTHER" id="PTHR11941:SF54">
    <property type="entry name" value="ENOYL-COA HYDRATASE, MITOCHONDRIAL"/>
    <property type="match status" value="1"/>
</dbReference>
<dbReference type="InterPro" id="IPR001753">
    <property type="entry name" value="Enoyl-CoA_hydra/iso"/>
</dbReference>
<name>A0ABT7AKR6_9HYPH</name>
<keyword evidence="2" id="KW-1185">Reference proteome</keyword>
<gene>
    <name evidence="1" type="ORF">QNA08_17315</name>
</gene>
<dbReference type="Gene3D" id="3.90.226.10">
    <property type="entry name" value="2-enoyl-CoA Hydratase, Chain A, domain 1"/>
    <property type="match status" value="1"/>
</dbReference>
<dbReference type="Gene3D" id="6.20.390.30">
    <property type="match status" value="1"/>
</dbReference>
<accession>A0ABT7AKR6</accession>
<sequence>MHLNQALRRRITSHTRDGGWEAAERALFGLRQLEVSWEAQTGTLWTFMRPHGRPSYNPAMLADFHAWQDGIQALFKGRESDIRYLVLGSRFPGVFNLGGDLDLFAEKIRQRDRETLVRYGRSCINILYRNMRALDLPMITIGLVQGDALGGGFESLLSFNVIVAERGVKFGLPETVFGLFPGMGAYSFLARRLGAARAEELIMSGRLCTAEEMYEMGIVHVLAEPGEGRQAVRSYIEKQSRRHGGHRAIYRAGRNVDPITLEELESIVEIWADAALELRDQDLKTMKRLVAAQDRLLGVPAVAAE</sequence>
<dbReference type="Proteomes" id="UP001321492">
    <property type="component" value="Unassembled WGS sequence"/>
</dbReference>
<protein>
    <submittedName>
        <fullName evidence="1">Crotonase/enoyl-CoA hydratase family protein</fullName>
    </submittedName>
</protein>